<keyword evidence="12" id="KW-1185">Reference proteome</keyword>
<keyword evidence="3 10" id="KW-0716">Sensory transduction</keyword>
<dbReference type="GeneID" id="141456762"/>
<feature type="transmembrane region" description="Helical" evidence="10">
    <location>
        <begin position="35"/>
        <end position="57"/>
    </location>
</feature>
<dbReference type="EMBL" id="ACPB03000062">
    <property type="status" value="NOT_ANNOTATED_CDS"/>
    <property type="molecule type" value="Genomic_DNA"/>
</dbReference>
<keyword evidence="5 10" id="KW-0552">Olfaction</keyword>
<dbReference type="PANTHER" id="PTHR21137:SF35">
    <property type="entry name" value="ODORANT RECEPTOR 19A-RELATED"/>
    <property type="match status" value="1"/>
</dbReference>
<evidence type="ECO:0000313" key="11">
    <source>
        <dbReference type="EnsemblMetazoa" id="RPRC000330-PA"/>
    </source>
</evidence>
<reference evidence="11" key="1">
    <citation type="submission" date="2015-05" db="UniProtKB">
        <authorList>
            <consortium name="EnsemblMetazoa"/>
        </authorList>
    </citation>
    <scope>IDENTIFICATION</scope>
</reference>
<evidence type="ECO:0000256" key="9">
    <source>
        <dbReference type="ARBA" id="ARBA00023224"/>
    </source>
</evidence>
<organism evidence="11 12">
    <name type="scientific">Rhodnius prolixus</name>
    <name type="common">Triatomid bug</name>
    <dbReference type="NCBI Taxonomy" id="13249"/>
    <lineage>
        <taxon>Eukaryota</taxon>
        <taxon>Metazoa</taxon>
        <taxon>Ecdysozoa</taxon>
        <taxon>Arthropoda</taxon>
        <taxon>Hexapoda</taxon>
        <taxon>Insecta</taxon>
        <taxon>Pterygota</taxon>
        <taxon>Neoptera</taxon>
        <taxon>Paraneoptera</taxon>
        <taxon>Hemiptera</taxon>
        <taxon>Heteroptera</taxon>
        <taxon>Panheteroptera</taxon>
        <taxon>Cimicomorpha</taxon>
        <taxon>Reduviidae</taxon>
        <taxon>Triatominae</taxon>
        <taxon>Rhodnius</taxon>
    </lineage>
</organism>
<dbReference type="AlphaFoldDB" id="T1H8I8"/>
<proteinExistence type="inferred from homology"/>
<feature type="transmembrane region" description="Helical" evidence="10">
    <location>
        <begin position="69"/>
        <end position="89"/>
    </location>
</feature>
<keyword evidence="8 10" id="KW-0675">Receptor</keyword>
<dbReference type="GO" id="GO:0005886">
    <property type="term" value="C:plasma membrane"/>
    <property type="evidence" value="ECO:0007669"/>
    <property type="project" value="UniProtKB-SubCell"/>
</dbReference>
<dbReference type="GO" id="GO:0007165">
    <property type="term" value="P:signal transduction"/>
    <property type="evidence" value="ECO:0007669"/>
    <property type="project" value="UniProtKB-KW"/>
</dbReference>
<evidence type="ECO:0000256" key="6">
    <source>
        <dbReference type="ARBA" id="ARBA00022989"/>
    </source>
</evidence>
<comment type="similarity">
    <text evidence="10">Belongs to the insect chemoreceptor superfamily. Heteromeric odorant receptor channel (TC 1.A.69) family.</text>
</comment>
<evidence type="ECO:0000313" key="12">
    <source>
        <dbReference type="Proteomes" id="UP000015103"/>
    </source>
</evidence>
<protein>
    <recommendedName>
        <fullName evidence="10">Odorant receptor</fullName>
    </recommendedName>
</protein>
<evidence type="ECO:0000256" key="4">
    <source>
        <dbReference type="ARBA" id="ARBA00022692"/>
    </source>
</evidence>
<keyword evidence="2" id="KW-1003">Cell membrane</keyword>
<keyword evidence="7 10" id="KW-0472">Membrane</keyword>
<evidence type="ECO:0000256" key="3">
    <source>
        <dbReference type="ARBA" id="ARBA00022606"/>
    </source>
</evidence>
<name>T1H8I8_RHOPR</name>
<evidence type="ECO:0000256" key="2">
    <source>
        <dbReference type="ARBA" id="ARBA00022475"/>
    </source>
</evidence>
<dbReference type="GO" id="GO:0005549">
    <property type="term" value="F:odorant binding"/>
    <property type="evidence" value="ECO:0007669"/>
    <property type="project" value="InterPro"/>
</dbReference>
<evidence type="ECO:0000256" key="1">
    <source>
        <dbReference type="ARBA" id="ARBA00004651"/>
    </source>
</evidence>
<feature type="transmembrane region" description="Helical" evidence="10">
    <location>
        <begin position="131"/>
        <end position="153"/>
    </location>
</feature>
<comment type="caution">
    <text evidence="10">Lacks conserved residue(s) required for the propagation of feature annotation.</text>
</comment>
<dbReference type="PANTHER" id="PTHR21137">
    <property type="entry name" value="ODORANT RECEPTOR"/>
    <property type="match status" value="1"/>
</dbReference>
<sequence>MDTSRFDNLYHSILLKCTFGLLPQEIYGKLSFRHIVLVVCSIFMVGNSLLLYIFAFITYQSTYDLARKLFIPTNFLCYYVEWVVMLYHLKIISKIDFQLKQFNSIKFVSCEKILSERYESFEGYLTLYEKIYYFVSLSFVCIPAFQTVYGLLLGEPMKPLLLIPLMEFPYKPIYSVFLYAFQVPFVFICITIRIGVFEWAATVTFLVNTQVKVMEIALLTNSAIIDRISLKEFYEDHLLLLKKLKMFLVGFQNIASCKVFLCIYIITFFSFLMVSSELSHADAFKFAGGDVIILGELTAFCFMGTFIKNSLNELGYIVYESPWFLLGSKYTKTASLIVQRCQCSIKPTAWFGTINMELPTVVDVLHLCYSCFNILLSIRK</sequence>
<dbReference type="HOGENOM" id="CLU_1654319_0_0_1"/>
<keyword evidence="9 10" id="KW-0807">Transducer</keyword>
<evidence type="ECO:0000256" key="8">
    <source>
        <dbReference type="ARBA" id="ARBA00023170"/>
    </source>
</evidence>
<dbReference type="EnsemblMetazoa" id="RPRC000330-RA">
    <property type="protein sequence ID" value="RPRC000330-PA"/>
    <property type="gene ID" value="RPRC000330"/>
</dbReference>
<dbReference type="InParanoid" id="T1H8I8"/>
<feature type="transmembrane region" description="Helical" evidence="10">
    <location>
        <begin position="286"/>
        <end position="307"/>
    </location>
</feature>
<keyword evidence="6 10" id="KW-1133">Transmembrane helix</keyword>
<dbReference type="Proteomes" id="UP000015103">
    <property type="component" value="Unassembled WGS sequence"/>
</dbReference>
<dbReference type="RefSeq" id="XP_073989134.1">
    <property type="nucleotide sequence ID" value="XM_074133033.1"/>
</dbReference>
<comment type="subcellular location">
    <subcellularLocation>
        <location evidence="1 10">Cell membrane</location>
        <topology evidence="1 10">Multi-pass membrane protein</topology>
    </subcellularLocation>
</comment>
<dbReference type="Pfam" id="PF02949">
    <property type="entry name" value="7tm_6"/>
    <property type="match status" value="1"/>
</dbReference>
<keyword evidence="4 10" id="KW-0812">Transmembrane</keyword>
<evidence type="ECO:0000256" key="7">
    <source>
        <dbReference type="ARBA" id="ARBA00023136"/>
    </source>
</evidence>
<accession>T1H8I8</accession>
<evidence type="ECO:0000256" key="5">
    <source>
        <dbReference type="ARBA" id="ARBA00022725"/>
    </source>
</evidence>
<dbReference type="GO" id="GO:0004984">
    <property type="term" value="F:olfactory receptor activity"/>
    <property type="evidence" value="ECO:0007669"/>
    <property type="project" value="InterPro"/>
</dbReference>
<dbReference type="InterPro" id="IPR004117">
    <property type="entry name" value="7tm6_olfct_rcpt"/>
</dbReference>
<evidence type="ECO:0000256" key="10">
    <source>
        <dbReference type="RuleBase" id="RU351113"/>
    </source>
</evidence>
<dbReference type="VEuPathDB" id="VectorBase:RPRC000330"/>
<feature type="transmembrane region" description="Helical" evidence="10">
    <location>
        <begin position="247"/>
        <end position="274"/>
    </location>
</feature>
<feature type="transmembrane region" description="Helical" evidence="10">
    <location>
        <begin position="173"/>
        <end position="196"/>
    </location>
</feature>